<evidence type="ECO:0000259" key="8">
    <source>
        <dbReference type="Pfam" id="PF00892"/>
    </source>
</evidence>
<keyword evidence="4 7" id="KW-0812">Transmembrane</keyword>
<dbReference type="RefSeq" id="WP_368654452.1">
    <property type="nucleotide sequence ID" value="NZ_CP162599.1"/>
</dbReference>
<comment type="subcellular location">
    <subcellularLocation>
        <location evidence="1">Cell membrane</location>
        <topology evidence="1">Multi-pass membrane protein</topology>
    </subcellularLocation>
</comment>
<evidence type="ECO:0000256" key="6">
    <source>
        <dbReference type="ARBA" id="ARBA00023136"/>
    </source>
</evidence>
<evidence type="ECO:0000313" key="9">
    <source>
        <dbReference type="EMBL" id="XDK33774.1"/>
    </source>
</evidence>
<feature type="transmembrane region" description="Helical" evidence="7">
    <location>
        <begin position="30"/>
        <end position="53"/>
    </location>
</feature>
<feature type="transmembrane region" description="Helical" evidence="7">
    <location>
        <begin position="144"/>
        <end position="166"/>
    </location>
</feature>
<evidence type="ECO:0000256" key="7">
    <source>
        <dbReference type="SAM" id="Phobius"/>
    </source>
</evidence>
<dbReference type="SUPFAM" id="SSF103481">
    <property type="entry name" value="Multidrug resistance efflux transporter EmrE"/>
    <property type="match status" value="2"/>
</dbReference>
<dbReference type="GO" id="GO:0005886">
    <property type="term" value="C:plasma membrane"/>
    <property type="evidence" value="ECO:0007669"/>
    <property type="project" value="UniProtKB-SubCell"/>
</dbReference>
<dbReference type="InterPro" id="IPR037185">
    <property type="entry name" value="EmrE-like"/>
</dbReference>
<reference evidence="9" key="1">
    <citation type="submission" date="2024-07" db="EMBL/GenBank/DDBJ databases">
        <title>Halotolerant mesophilic bacterium Ornithinibacillus sp. 4-3, sp. nov., isolated from soil.</title>
        <authorList>
            <person name="Sidarenka A.V."/>
            <person name="Guliayeva D.E."/>
            <person name="Leanovich S.I."/>
            <person name="Hileuskaya K.S."/>
            <person name="Akhremchuk A.E."/>
            <person name="Sikolenko M.A."/>
            <person name="Valentovich L.N."/>
        </authorList>
    </citation>
    <scope>NUCLEOTIDE SEQUENCE</scope>
    <source>
        <strain evidence="9">4-3</strain>
    </source>
</reference>
<feature type="transmembrane region" description="Helical" evidence="7">
    <location>
        <begin position="65"/>
        <end position="87"/>
    </location>
</feature>
<comment type="similarity">
    <text evidence="2">Belongs to the EamA transporter family.</text>
</comment>
<keyword evidence="6 7" id="KW-0472">Membrane</keyword>
<dbReference type="InterPro" id="IPR000620">
    <property type="entry name" value="EamA_dom"/>
</dbReference>
<evidence type="ECO:0000256" key="4">
    <source>
        <dbReference type="ARBA" id="ARBA00022692"/>
    </source>
</evidence>
<feature type="transmembrane region" description="Helical" evidence="7">
    <location>
        <begin position="208"/>
        <end position="231"/>
    </location>
</feature>
<feature type="transmembrane region" description="Helical" evidence="7">
    <location>
        <begin position="274"/>
        <end position="292"/>
    </location>
</feature>
<protein>
    <submittedName>
        <fullName evidence="9">DMT family transporter</fullName>
    </submittedName>
</protein>
<organism evidence="9">
    <name type="scientific">Ornithinibacillus sp. 4-3</name>
    <dbReference type="NCBI Taxonomy" id="3231488"/>
    <lineage>
        <taxon>Bacteria</taxon>
        <taxon>Bacillati</taxon>
        <taxon>Bacillota</taxon>
        <taxon>Bacilli</taxon>
        <taxon>Bacillales</taxon>
        <taxon>Bacillaceae</taxon>
        <taxon>Ornithinibacillus</taxon>
    </lineage>
</organism>
<gene>
    <name evidence="9" type="ORF">AB4Y30_05320</name>
</gene>
<proteinExistence type="inferred from homology"/>
<dbReference type="AlphaFoldDB" id="A0AB39HNJ9"/>
<accession>A0AB39HNJ9</accession>
<evidence type="ECO:0000256" key="5">
    <source>
        <dbReference type="ARBA" id="ARBA00022989"/>
    </source>
</evidence>
<dbReference type="InterPro" id="IPR050638">
    <property type="entry name" value="AA-Vitamin_Transporters"/>
</dbReference>
<feature type="transmembrane region" description="Helical" evidence="7">
    <location>
        <begin position="178"/>
        <end position="196"/>
    </location>
</feature>
<dbReference type="PANTHER" id="PTHR32322:SF18">
    <property type="entry name" value="S-ADENOSYLMETHIONINE_S-ADENOSYLHOMOCYSTEINE TRANSPORTER"/>
    <property type="match status" value="1"/>
</dbReference>
<evidence type="ECO:0000256" key="3">
    <source>
        <dbReference type="ARBA" id="ARBA00022475"/>
    </source>
</evidence>
<dbReference type="Pfam" id="PF00892">
    <property type="entry name" value="EamA"/>
    <property type="match status" value="2"/>
</dbReference>
<name>A0AB39HNJ9_9BACI</name>
<feature type="transmembrane region" description="Helical" evidence="7">
    <location>
        <begin position="93"/>
        <end position="112"/>
    </location>
</feature>
<dbReference type="EMBL" id="CP162599">
    <property type="protein sequence ID" value="XDK33774.1"/>
    <property type="molecule type" value="Genomic_DNA"/>
</dbReference>
<feature type="transmembrane region" description="Helical" evidence="7">
    <location>
        <begin position="119"/>
        <end position="138"/>
    </location>
</feature>
<evidence type="ECO:0000256" key="2">
    <source>
        <dbReference type="ARBA" id="ARBA00007362"/>
    </source>
</evidence>
<sequence>MKIYILLFFVMVFWGFNLSAVKVLVSSIDPILLTAVRIFVAGISVLVIAYFLNVFRLPTRKELKTIIFIGIFNVIIHHTILSLGIHYTSGVNSGLILGTGPLLTVILSIIFLKDRVTRLRVLGFILGFVGIGITTVGAGDGFSALSMGDLFVFIAILSQAISFILISKLNPDFDPRLLTGYMLVIGSFFIFVTSLFMKKDLGQLSYLFSWKLGLVFLFSAVACTAFGHMTYNYAIKQVGPVESAIFVNLNTFFSILGVALFLGEPVYMNHIGGMLLILIGVFIGSGAMDYLLRKRRSVN</sequence>
<feature type="domain" description="EamA" evidence="8">
    <location>
        <begin position="2"/>
        <end position="134"/>
    </location>
</feature>
<keyword evidence="5 7" id="KW-1133">Transmembrane helix</keyword>
<feature type="transmembrane region" description="Helical" evidence="7">
    <location>
        <begin position="243"/>
        <end position="262"/>
    </location>
</feature>
<keyword evidence="3" id="KW-1003">Cell membrane</keyword>
<dbReference type="PANTHER" id="PTHR32322">
    <property type="entry name" value="INNER MEMBRANE TRANSPORTER"/>
    <property type="match status" value="1"/>
</dbReference>
<evidence type="ECO:0000256" key="1">
    <source>
        <dbReference type="ARBA" id="ARBA00004651"/>
    </source>
</evidence>
<feature type="domain" description="EamA" evidence="8">
    <location>
        <begin position="147"/>
        <end position="283"/>
    </location>
</feature>